<dbReference type="AlphaFoldDB" id="A0A6J6HCV8"/>
<comment type="similarity">
    <text evidence="1">Belongs to the RuvC family.</text>
</comment>
<evidence type="ECO:0000256" key="8">
    <source>
        <dbReference type="ARBA" id="ARBA00022842"/>
    </source>
</evidence>
<dbReference type="PANTHER" id="PTHR30194">
    <property type="entry name" value="CROSSOVER JUNCTION ENDODEOXYRIBONUCLEASE RUVC"/>
    <property type="match status" value="1"/>
</dbReference>
<evidence type="ECO:0000256" key="7">
    <source>
        <dbReference type="ARBA" id="ARBA00022801"/>
    </source>
</evidence>
<keyword evidence="8" id="KW-0460">Magnesium</keyword>
<keyword evidence="5" id="KW-0255">Endonuclease</keyword>
<evidence type="ECO:0000256" key="2">
    <source>
        <dbReference type="ARBA" id="ARBA00022490"/>
    </source>
</evidence>
<evidence type="ECO:0000256" key="11">
    <source>
        <dbReference type="ARBA" id="ARBA00023204"/>
    </source>
</evidence>
<dbReference type="Gene3D" id="3.30.420.10">
    <property type="entry name" value="Ribonuclease H-like superfamily/Ribonuclease H"/>
    <property type="match status" value="1"/>
</dbReference>
<dbReference type="InterPro" id="IPR036397">
    <property type="entry name" value="RNaseH_sf"/>
</dbReference>
<dbReference type="NCBIfam" id="NF000711">
    <property type="entry name" value="PRK00039.2-1"/>
    <property type="match status" value="1"/>
</dbReference>
<dbReference type="NCBIfam" id="TIGR00228">
    <property type="entry name" value="ruvC"/>
    <property type="match status" value="1"/>
</dbReference>
<dbReference type="InterPro" id="IPR002176">
    <property type="entry name" value="X-over_junc_endoDNase_RuvC"/>
</dbReference>
<keyword evidence="2" id="KW-0963">Cytoplasm</keyword>
<gene>
    <name evidence="12" type="ORF">UFOPK1808_01244</name>
    <name evidence="13" type="ORF">UFOPK1889_00648</name>
</gene>
<evidence type="ECO:0000256" key="10">
    <source>
        <dbReference type="ARBA" id="ARBA00023172"/>
    </source>
</evidence>
<protein>
    <submittedName>
        <fullName evidence="12">Unannotated protein</fullName>
    </submittedName>
</protein>
<dbReference type="InterPro" id="IPR012337">
    <property type="entry name" value="RNaseH-like_sf"/>
</dbReference>
<dbReference type="EMBL" id="CAEZUL010000177">
    <property type="protein sequence ID" value="CAB4609004.1"/>
    <property type="molecule type" value="Genomic_DNA"/>
</dbReference>
<keyword evidence="7" id="KW-0378">Hydrolase</keyword>
<name>A0A6J6HCV8_9ZZZZ</name>
<evidence type="ECO:0000256" key="5">
    <source>
        <dbReference type="ARBA" id="ARBA00022759"/>
    </source>
</evidence>
<dbReference type="Pfam" id="PF02075">
    <property type="entry name" value="RuvC"/>
    <property type="match status" value="1"/>
</dbReference>
<keyword evidence="4" id="KW-0479">Metal-binding</keyword>
<dbReference type="SUPFAM" id="SSF53098">
    <property type="entry name" value="Ribonuclease H-like"/>
    <property type="match status" value="1"/>
</dbReference>
<dbReference type="EMBL" id="CAEZUZ010000090">
    <property type="protein sequence ID" value="CAB4617333.1"/>
    <property type="molecule type" value="Genomic_DNA"/>
</dbReference>
<keyword evidence="3" id="KW-0540">Nuclease</keyword>
<evidence type="ECO:0000313" key="13">
    <source>
        <dbReference type="EMBL" id="CAB4617333.1"/>
    </source>
</evidence>
<dbReference type="GO" id="GO:0003677">
    <property type="term" value="F:DNA binding"/>
    <property type="evidence" value="ECO:0007669"/>
    <property type="project" value="UniProtKB-KW"/>
</dbReference>
<evidence type="ECO:0000313" key="12">
    <source>
        <dbReference type="EMBL" id="CAB4609004.1"/>
    </source>
</evidence>
<evidence type="ECO:0000256" key="1">
    <source>
        <dbReference type="ARBA" id="ARBA00009518"/>
    </source>
</evidence>
<dbReference type="GO" id="GO:0006310">
    <property type="term" value="P:DNA recombination"/>
    <property type="evidence" value="ECO:0007669"/>
    <property type="project" value="UniProtKB-KW"/>
</dbReference>
<reference evidence="12" key="1">
    <citation type="submission" date="2020-05" db="EMBL/GenBank/DDBJ databases">
        <authorList>
            <person name="Chiriac C."/>
            <person name="Salcher M."/>
            <person name="Ghai R."/>
            <person name="Kavagutti S V."/>
        </authorList>
    </citation>
    <scope>NUCLEOTIDE SEQUENCE</scope>
</reference>
<accession>A0A6J6HCV8</accession>
<proteinExistence type="inferred from homology"/>
<evidence type="ECO:0000256" key="3">
    <source>
        <dbReference type="ARBA" id="ARBA00022722"/>
    </source>
</evidence>
<dbReference type="CDD" id="cd16962">
    <property type="entry name" value="RuvC"/>
    <property type="match status" value="1"/>
</dbReference>
<keyword evidence="9" id="KW-0238">DNA-binding</keyword>
<dbReference type="GO" id="GO:0046872">
    <property type="term" value="F:metal ion binding"/>
    <property type="evidence" value="ECO:0007669"/>
    <property type="project" value="UniProtKB-KW"/>
</dbReference>
<dbReference type="InterPro" id="IPR020563">
    <property type="entry name" value="X-over_junc_endoDNase_Mg_BS"/>
</dbReference>
<evidence type="ECO:0000256" key="6">
    <source>
        <dbReference type="ARBA" id="ARBA00022763"/>
    </source>
</evidence>
<dbReference type="PRINTS" id="PR00696">
    <property type="entry name" value="RSOLVASERUVC"/>
</dbReference>
<dbReference type="GO" id="GO:0008821">
    <property type="term" value="F:crossover junction DNA endonuclease activity"/>
    <property type="evidence" value="ECO:0007669"/>
    <property type="project" value="InterPro"/>
</dbReference>
<keyword evidence="11" id="KW-0234">DNA repair</keyword>
<evidence type="ECO:0000256" key="9">
    <source>
        <dbReference type="ARBA" id="ARBA00023125"/>
    </source>
</evidence>
<keyword evidence="10" id="KW-0233">DNA recombination</keyword>
<sequence length="187" mass="19765">MEHMFGLDHSQLAAVPQVVLGVDPGLTRCGYAVLQMESAQSIRAIAIGVLRTPPDHALHDRLGEIHAEIESLLAEYRPHAVAIEQVFFQNNVRTAMGVGQASGIVLALAARAGCHVAQYTPSQVKNTIVGFGGATKDQIGVMVQQRLKLQSIPQPADAADAAAIALCHCTIAPFIASRDAAIARGRS</sequence>
<organism evidence="12">
    <name type="scientific">freshwater metagenome</name>
    <dbReference type="NCBI Taxonomy" id="449393"/>
    <lineage>
        <taxon>unclassified sequences</taxon>
        <taxon>metagenomes</taxon>
        <taxon>ecological metagenomes</taxon>
    </lineage>
</organism>
<dbReference type="PANTHER" id="PTHR30194:SF3">
    <property type="entry name" value="CROSSOVER JUNCTION ENDODEOXYRIBONUCLEASE RUVC"/>
    <property type="match status" value="1"/>
</dbReference>
<dbReference type="GO" id="GO:0006281">
    <property type="term" value="P:DNA repair"/>
    <property type="evidence" value="ECO:0007669"/>
    <property type="project" value="UniProtKB-KW"/>
</dbReference>
<dbReference type="HAMAP" id="MF_00034">
    <property type="entry name" value="RuvC"/>
    <property type="match status" value="1"/>
</dbReference>
<dbReference type="PROSITE" id="PS01321">
    <property type="entry name" value="RUVC"/>
    <property type="match status" value="1"/>
</dbReference>
<evidence type="ECO:0000256" key="4">
    <source>
        <dbReference type="ARBA" id="ARBA00022723"/>
    </source>
</evidence>
<keyword evidence="6" id="KW-0227">DNA damage</keyword>
<dbReference type="FunFam" id="3.30.420.10:FF:000002">
    <property type="entry name" value="Crossover junction endodeoxyribonuclease RuvC"/>
    <property type="match status" value="1"/>
</dbReference>